<dbReference type="CDD" id="cd16382">
    <property type="entry name" value="XisI-like"/>
    <property type="match status" value="1"/>
</dbReference>
<evidence type="ECO:0000313" key="2">
    <source>
        <dbReference type="Proteomes" id="UP000441797"/>
    </source>
</evidence>
<dbReference type="InterPro" id="IPR014968">
    <property type="entry name" value="XisI"/>
</dbReference>
<sequence>MDKLAEYGHIIESVLQRYASIPYSHDEIDNRVIVDGERKNFLLMTIGWEGHRRVHGCVVHIQIIDDKIWIQRDGIEDSMTEELEAAGISKDKIVLAFYPSHVRPYTGYAVA</sequence>
<name>A0A6N8G3C6_9CHRO</name>
<dbReference type="Proteomes" id="UP000441797">
    <property type="component" value="Unassembled WGS sequence"/>
</dbReference>
<reference evidence="1 2" key="1">
    <citation type="journal article" date="2019" name="Front. Microbiol.">
        <title>Genomic Features for Desiccation Tolerance and Sugar Biosynthesis in the Extremophile Gloeocapsopsis sp. UTEX B3054.</title>
        <authorList>
            <person name="Urrejola C."/>
            <person name="Alcorta J."/>
            <person name="Salas L."/>
            <person name="Vasquez M."/>
            <person name="Polz M.F."/>
            <person name="Vicuna R."/>
            <person name="Diez B."/>
        </authorList>
    </citation>
    <scope>NUCLEOTIDE SEQUENCE [LARGE SCALE GENOMIC DNA]</scope>
    <source>
        <strain evidence="1 2">1H9</strain>
    </source>
</reference>
<dbReference type="EMBL" id="NAPY01000044">
    <property type="protein sequence ID" value="MUL38606.1"/>
    <property type="molecule type" value="Genomic_DNA"/>
</dbReference>
<accession>A0A6N8G3C6</accession>
<proteinExistence type="predicted"/>
<dbReference type="SUPFAM" id="SSF143847">
    <property type="entry name" value="XisI-like"/>
    <property type="match status" value="1"/>
</dbReference>
<dbReference type="OrthoDB" id="467081at2"/>
<protein>
    <submittedName>
        <fullName evidence="1">XisI protein</fullName>
    </submittedName>
</protein>
<dbReference type="Gene3D" id="3.30.310.110">
    <property type="entry name" value="XisI-like"/>
    <property type="match status" value="1"/>
</dbReference>
<evidence type="ECO:0000313" key="1">
    <source>
        <dbReference type="EMBL" id="MUL38606.1"/>
    </source>
</evidence>
<dbReference type="InterPro" id="IPR035943">
    <property type="entry name" value="XisI-like_sf"/>
</dbReference>
<dbReference type="Pfam" id="PF08869">
    <property type="entry name" value="XisI"/>
    <property type="match status" value="1"/>
</dbReference>
<organism evidence="1 2">
    <name type="scientific">Gloeocapsopsis dulcis AAB1 = 1H9</name>
    <dbReference type="NCBI Taxonomy" id="1433147"/>
    <lineage>
        <taxon>Bacteria</taxon>
        <taxon>Bacillati</taxon>
        <taxon>Cyanobacteriota</taxon>
        <taxon>Cyanophyceae</taxon>
        <taxon>Oscillatoriophycideae</taxon>
        <taxon>Chroococcales</taxon>
        <taxon>Chroococcaceae</taxon>
        <taxon>Gloeocapsopsis</taxon>
        <taxon>Gloeocapsopsis dulcis</taxon>
    </lineage>
</organism>
<gene>
    <name evidence="1" type="ORF">BWI75_20345</name>
</gene>
<comment type="caution">
    <text evidence="1">The sequence shown here is derived from an EMBL/GenBank/DDBJ whole genome shotgun (WGS) entry which is preliminary data.</text>
</comment>
<keyword evidence="2" id="KW-1185">Reference proteome</keyword>
<dbReference type="RefSeq" id="WP_105218998.1">
    <property type="nucleotide sequence ID" value="NZ_CAWNSU010000025.1"/>
</dbReference>
<dbReference type="AlphaFoldDB" id="A0A6N8G3C6"/>